<organism evidence="2">
    <name type="scientific">Siphoviridae sp. ctnN38</name>
    <dbReference type="NCBI Taxonomy" id="2826455"/>
    <lineage>
        <taxon>Viruses</taxon>
        <taxon>Duplodnaviria</taxon>
        <taxon>Heunggongvirae</taxon>
        <taxon>Uroviricota</taxon>
        <taxon>Caudoviricetes</taxon>
    </lineage>
</organism>
<evidence type="ECO:0000313" key="2">
    <source>
        <dbReference type="EMBL" id="DAD90124.1"/>
    </source>
</evidence>
<proteinExistence type="predicted"/>
<feature type="region of interest" description="Disordered" evidence="1">
    <location>
        <begin position="37"/>
        <end position="59"/>
    </location>
</feature>
<evidence type="ECO:0000256" key="1">
    <source>
        <dbReference type="SAM" id="MobiDB-lite"/>
    </source>
</evidence>
<reference evidence="2" key="1">
    <citation type="journal article" date="2021" name="Proc. Natl. Acad. Sci. U.S.A.">
        <title>A Catalog of Tens of Thousands of Viruses from Human Metagenomes Reveals Hidden Associations with Chronic Diseases.</title>
        <authorList>
            <person name="Tisza M.J."/>
            <person name="Buck C.B."/>
        </authorList>
    </citation>
    <scope>NUCLEOTIDE SEQUENCE</scope>
    <source>
        <strain evidence="2">CtnN38</strain>
    </source>
</reference>
<accession>A0A8S5N6M4</accession>
<name>A0A8S5N6M4_9CAUD</name>
<dbReference type="EMBL" id="BK015077">
    <property type="protein sequence ID" value="DAD90124.1"/>
    <property type="molecule type" value="Genomic_DNA"/>
</dbReference>
<protein>
    <submittedName>
        <fullName evidence="2">Uncharacterized protein</fullName>
    </submittedName>
</protein>
<sequence length="59" mass="6472">MSEKQKEILKNLADKLPAMTERERGYLEGTIATAAAMSKKGEKNAADAADADTWDRDTD</sequence>